<sequence length="220" mass="25469">VSSRGVEVDESKIDAIKNWPIPKSISDIRSFHGLASFYRRFVKGFSTIAAPLTEVIRKDKPFKWGEKTFEVECDASKVGIGAVLMQDQKPIAYFSEKLKGATLNYSTYDLELYALIRALGNWQHYFWPKEFVIRTDHDSLKHIRDQGKLNKRHVKWIEFLETFPYVIQYKKEKENVVADALSRKHVLINTLSSNLIGFECLKAVYPKDLVFAQIFKACEE</sequence>
<accession>A0AAF0U2G2</accession>
<dbReference type="InterPro" id="IPR036397">
    <property type="entry name" value="RNaseH_sf"/>
</dbReference>
<evidence type="ECO:0000256" key="3">
    <source>
        <dbReference type="ARBA" id="ARBA00022722"/>
    </source>
</evidence>
<keyword evidence="9" id="KW-1185">Reference proteome</keyword>
<keyword evidence="3" id="KW-0540">Nuclease</keyword>
<dbReference type="PANTHER" id="PTHR35046">
    <property type="entry name" value="ZINC KNUCKLE (CCHC-TYPE) FAMILY PROTEIN"/>
    <property type="match status" value="1"/>
</dbReference>
<keyword evidence="2" id="KW-0548">Nucleotidyltransferase</keyword>
<dbReference type="EMBL" id="CP133618">
    <property type="protein sequence ID" value="WMV38006.1"/>
    <property type="molecule type" value="Genomic_DNA"/>
</dbReference>
<dbReference type="PANTHER" id="PTHR35046:SF9">
    <property type="entry name" value="RNA-DIRECTED DNA POLYMERASE"/>
    <property type="match status" value="1"/>
</dbReference>
<dbReference type="Gene3D" id="3.30.70.270">
    <property type="match status" value="1"/>
</dbReference>
<name>A0AAF0U2G2_SOLVR</name>
<evidence type="ECO:0000259" key="7">
    <source>
        <dbReference type="Pfam" id="PF17917"/>
    </source>
</evidence>
<keyword evidence="5" id="KW-0378">Hydrolase</keyword>
<dbReference type="GO" id="GO:0004519">
    <property type="term" value="F:endonuclease activity"/>
    <property type="evidence" value="ECO:0007669"/>
    <property type="project" value="UniProtKB-KW"/>
</dbReference>
<evidence type="ECO:0000313" key="8">
    <source>
        <dbReference type="EMBL" id="WMV38006.1"/>
    </source>
</evidence>
<keyword evidence="6" id="KW-0695">RNA-directed DNA polymerase</keyword>
<gene>
    <name evidence="8" type="ORF">MTR67_031391</name>
</gene>
<dbReference type="InterPro" id="IPR041373">
    <property type="entry name" value="RT_RNaseH"/>
</dbReference>
<evidence type="ECO:0000256" key="4">
    <source>
        <dbReference type="ARBA" id="ARBA00022759"/>
    </source>
</evidence>
<dbReference type="SUPFAM" id="SSF56672">
    <property type="entry name" value="DNA/RNA polymerases"/>
    <property type="match status" value="1"/>
</dbReference>
<keyword evidence="1" id="KW-0808">Transferase</keyword>
<evidence type="ECO:0000256" key="1">
    <source>
        <dbReference type="ARBA" id="ARBA00022679"/>
    </source>
</evidence>
<proteinExistence type="predicted"/>
<evidence type="ECO:0000256" key="6">
    <source>
        <dbReference type="ARBA" id="ARBA00022918"/>
    </source>
</evidence>
<dbReference type="GO" id="GO:0003964">
    <property type="term" value="F:RNA-directed DNA polymerase activity"/>
    <property type="evidence" value="ECO:0007669"/>
    <property type="project" value="UniProtKB-KW"/>
</dbReference>
<organism evidence="8 9">
    <name type="scientific">Solanum verrucosum</name>
    <dbReference type="NCBI Taxonomy" id="315347"/>
    <lineage>
        <taxon>Eukaryota</taxon>
        <taxon>Viridiplantae</taxon>
        <taxon>Streptophyta</taxon>
        <taxon>Embryophyta</taxon>
        <taxon>Tracheophyta</taxon>
        <taxon>Spermatophyta</taxon>
        <taxon>Magnoliopsida</taxon>
        <taxon>eudicotyledons</taxon>
        <taxon>Gunneridae</taxon>
        <taxon>Pentapetalae</taxon>
        <taxon>asterids</taxon>
        <taxon>lamiids</taxon>
        <taxon>Solanales</taxon>
        <taxon>Solanaceae</taxon>
        <taxon>Solanoideae</taxon>
        <taxon>Solaneae</taxon>
        <taxon>Solanum</taxon>
    </lineage>
</organism>
<feature type="domain" description="Reverse transcriptase RNase H-like" evidence="7">
    <location>
        <begin position="66"/>
        <end position="163"/>
    </location>
</feature>
<evidence type="ECO:0000256" key="5">
    <source>
        <dbReference type="ARBA" id="ARBA00022801"/>
    </source>
</evidence>
<dbReference type="GO" id="GO:0016787">
    <property type="term" value="F:hydrolase activity"/>
    <property type="evidence" value="ECO:0007669"/>
    <property type="project" value="UniProtKB-KW"/>
</dbReference>
<evidence type="ECO:0000313" key="9">
    <source>
        <dbReference type="Proteomes" id="UP001234989"/>
    </source>
</evidence>
<dbReference type="GO" id="GO:0003676">
    <property type="term" value="F:nucleic acid binding"/>
    <property type="evidence" value="ECO:0007669"/>
    <property type="project" value="InterPro"/>
</dbReference>
<feature type="non-terminal residue" evidence="8">
    <location>
        <position position="1"/>
    </location>
</feature>
<dbReference type="Pfam" id="PF17917">
    <property type="entry name" value="RT_RNaseH"/>
    <property type="match status" value="1"/>
</dbReference>
<dbReference type="InterPro" id="IPR043502">
    <property type="entry name" value="DNA/RNA_pol_sf"/>
</dbReference>
<dbReference type="Proteomes" id="UP001234989">
    <property type="component" value="Chromosome 7"/>
</dbReference>
<dbReference type="FunFam" id="3.30.70.270:FF:000020">
    <property type="entry name" value="Transposon Tf2-6 polyprotein-like Protein"/>
    <property type="match status" value="1"/>
</dbReference>
<dbReference type="AlphaFoldDB" id="A0AAF0U2G2"/>
<dbReference type="InterPro" id="IPR043128">
    <property type="entry name" value="Rev_trsase/Diguanyl_cyclase"/>
</dbReference>
<evidence type="ECO:0000256" key="2">
    <source>
        <dbReference type="ARBA" id="ARBA00022695"/>
    </source>
</evidence>
<reference evidence="8" key="1">
    <citation type="submission" date="2023-08" db="EMBL/GenBank/DDBJ databases">
        <title>A de novo genome assembly of Solanum verrucosum Schlechtendal, a Mexican diploid species geographically isolated from the other diploid A-genome species in potato relatives.</title>
        <authorList>
            <person name="Hosaka K."/>
        </authorList>
    </citation>
    <scope>NUCLEOTIDE SEQUENCE</scope>
    <source>
        <tissue evidence="8">Young leaves</tissue>
    </source>
</reference>
<protein>
    <recommendedName>
        <fullName evidence="7">Reverse transcriptase RNase H-like domain-containing protein</fullName>
    </recommendedName>
</protein>
<dbReference type="CDD" id="cd09274">
    <property type="entry name" value="RNase_HI_RT_Ty3"/>
    <property type="match status" value="1"/>
</dbReference>
<dbReference type="Gene3D" id="3.30.420.10">
    <property type="entry name" value="Ribonuclease H-like superfamily/Ribonuclease H"/>
    <property type="match status" value="1"/>
</dbReference>
<keyword evidence="4" id="KW-0255">Endonuclease</keyword>